<feature type="transmembrane region" description="Helical" evidence="1">
    <location>
        <begin position="35"/>
        <end position="53"/>
    </location>
</feature>
<proteinExistence type="predicted"/>
<dbReference type="EMBL" id="JAWDGP010001065">
    <property type="protein sequence ID" value="KAK3795401.1"/>
    <property type="molecule type" value="Genomic_DNA"/>
</dbReference>
<evidence type="ECO:0000313" key="2">
    <source>
        <dbReference type="EMBL" id="KAK3795401.1"/>
    </source>
</evidence>
<protein>
    <submittedName>
        <fullName evidence="2">Uncharacterized protein</fullName>
    </submittedName>
</protein>
<accession>A0AAE1AY33</accession>
<organism evidence="2 3">
    <name type="scientific">Elysia crispata</name>
    <name type="common">lettuce slug</name>
    <dbReference type="NCBI Taxonomy" id="231223"/>
    <lineage>
        <taxon>Eukaryota</taxon>
        <taxon>Metazoa</taxon>
        <taxon>Spiralia</taxon>
        <taxon>Lophotrochozoa</taxon>
        <taxon>Mollusca</taxon>
        <taxon>Gastropoda</taxon>
        <taxon>Heterobranchia</taxon>
        <taxon>Euthyneura</taxon>
        <taxon>Panpulmonata</taxon>
        <taxon>Sacoglossa</taxon>
        <taxon>Placobranchoidea</taxon>
        <taxon>Plakobranchidae</taxon>
        <taxon>Elysia</taxon>
    </lineage>
</organism>
<name>A0AAE1AY33_9GAST</name>
<gene>
    <name evidence="2" type="ORF">RRG08_000712</name>
</gene>
<keyword evidence="3" id="KW-1185">Reference proteome</keyword>
<comment type="caution">
    <text evidence="2">The sequence shown here is derived from an EMBL/GenBank/DDBJ whole genome shotgun (WGS) entry which is preliminary data.</text>
</comment>
<keyword evidence="1" id="KW-0472">Membrane</keyword>
<evidence type="ECO:0000256" key="1">
    <source>
        <dbReference type="SAM" id="Phobius"/>
    </source>
</evidence>
<dbReference type="Proteomes" id="UP001283361">
    <property type="component" value="Unassembled WGS sequence"/>
</dbReference>
<sequence length="81" mass="8713">MVCDIPILIARLGIAPDITGSSMAPNFGDRYFPQWTRGFLGLVCSVLSLLSYTKTSAQRAMAMFRLPRVPSLRPGAPGVSA</sequence>
<reference evidence="2" key="1">
    <citation type="journal article" date="2023" name="G3 (Bethesda)">
        <title>A reference genome for the long-term kleptoplast-retaining sea slug Elysia crispata morphotype clarki.</title>
        <authorList>
            <person name="Eastman K.E."/>
            <person name="Pendleton A.L."/>
            <person name="Shaikh M.A."/>
            <person name="Suttiyut T."/>
            <person name="Ogas R."/>
            <person name="Tomko P."/>
            <person name="Gavelis G."/>
            <person name="Widhalm J.R."/>
            <person name="Wisecaver J.H."/>
        </authorList>
    </citation>
    <scope>NUCLEOTIDE SEQUENCE</scope>
    <source>
        <strain evidence="2">ECLA1</strain>
    </source>
</reference>
<keyword evidence="1" id="KW-1133">Transmembrane helix</keyword>
<dbReference type="AlphaFoldDB" id="A0AAE1AY33"/>
<keyword evidence="1" id="KW-0812">Transmembrane</keyword>
<evidence type="ECO:0000313" key="3">
    <source>
        <dbReference type="Proteomes" id="UP001283361"/>
    </source>
</evidence>